<feature type="chain" id="PRO_5001852795" evidence="1">
    <location>
        <begin position="24"/>
        <end position="230"/>
    </location>
</feature>
<gene>
    <name evidence="2" type="ORF">THII_2951</name>
</gene>
<feature type="signal peptide" evidence="1">
    <location>
        <begin position="1"/>
        <end position="23"/>
    </location>
</feature>
<dbReference type="Proteomes" id="UP000031623">
    <property type="component" value="Chromosome"/>
</dbReference>
<reference evidence="2 3" key="1">
    <citation type="journal article" date="2014" name="ISME J.">
        <title>Ecophysiology of Thioploca ingrica as revealed by the complete genome sequence supplemented with proteomic evidence.</title>
        <authorList>
            <person name="Kojima H."/>
            <person name="Ogura Y."/>
            <person name="Yamamoto N."/>
            <person name="Togashi T."/>
            <person name="Mori H."/>
            <person name="Watanabe T."/>
            <person name="Nemoto F."/>
            <person name="Kurokawa K."/>
            <person name="Hayashi T."/>
            <person name="Fukui M."/>
        </authorList>
    </citation>
    <scope>NUCLEOTIDE SEQUENCE [LARGE SCALE GENOMIC DNA]</scope>
</reference>
<protein>
    <submittedName>
        <fullName evidence="2">Uncharacterized protein</fullName>
    </submittedName>
</protein>
<accession>A0A090AGB3</accession>
<proteinExistence type="predicted"/>
<dbReference type="OrthoDB" id="5623928at2"/>
<dbReference type="Gene3D" id="3.90.930.1">
    <property type="match status" value="1"/>
</dbReference>
<keyword evidence="1" id="KW-0732">Signal</keyword>
<dbReference type="KEGG" id="tig:THII_2951"/>
<evidence type="ECO:0000313" key="2">
    <source>
        <dbReference type="EMBL" id="BAP57248.1"/>
    </source>
</evidence>
<dbReference type="HOGENOM" id="CLU_1207892_0_0_6"/>
<evidence type="ECO:0000313" key="3">
    <source>
        <dbReference type="Proteomes" id="UP000031623"/>
    </source>
</evidence>
<dbReference type="STRING" id="40754.THII_2951"/>
<evidence type="ECO:0000256" key="1">
    <source>
        <dbReference type="SAM" id="SignalP"/>
    </source>
</evidence>
<keyword evidence="3" id="KW-1185">Reference proteome</keyword>
<dbReference type="AlphaFoldDB" id="A0A090AGB3"/>
<dbReference type="Gene3D" id="2.20.110.10">
    <property type="entry name" value="Histone H3 K4-specific methyltransferase SET7/9 N-terminal domain"/>
    <property type="match status" value="1"/>
</dbReference>
<name>A0A090AGB3_9GAMM</name>
<organism evidence="2 3">
    <name type="scientific">Thioploca ingrica</name>
    <dbReference type="NCBI Taxonomy" id="40754"/>
    <lineage>
        <taxon>Bacteria</taxon>
        <taxon>Pseudomonadati</taxon>
        <taxon>Pseudomonadota</taxon>
        <taxon>Gammaproteobacteria</taxon>
        <taxon>Thiotrichales</taxon>
        <taxon>Thiotrichaceae</taxon>
        <taxon>Thioploca</taxon>
    </lineage>
</organism>
<dbReference type="InterPro" id="IPR011652">
    <property type="entry name" value="MORN_2"/>
</dbReference>
<sequence length="230" mass="27419">MQAMKIVLLTFFWLIAPTTDLLAQVKENATYYESGALHFKYSYLNGELHGTTQEYYETGELKAEHVYQNGQLISKKEYRRNGALEYEMKYEEGHKTETQIEYYQTGQLFRQRSFLDGNRHGLEIEFYRNGQKKAERNYKYGKKEGNAKGYHSNGKLQGDWIFRNDEPISATIYYSTGEKWLVHTQFDKDGRLNGVSKEYDKAGNLIAKRYYKDDQLIQRKRVDSWWEQWW</sequence>
<dbReference type="EMBL" id="AP014633">
    <property type="protein sequence ID" value="BAP57248.1"/>
    <property type="molecule type" value="Genomic_DNA"/>
</dbReference>
<dbReference type="SUPFAM" id="SSF82185">
    <property type="entry name" value="Histone H3 K4-specific methyltransferase SET7/9 N-terminal domain"/>
    <property type="match status" value="2"/>
</dbReference>
<dbReference type="Pfam" id="PF07661">
    <property type="entry name" value="MORN_2"/>
    <property type="match status" value="4"/>
</dbReference>